<dbReference type="SUPFAM" id="SSF55781">
    <property type="entry name" value="GAF domain-like"/>
    <property type="match status" value="1"/>
</dbReference>
<dbReference type="RefSeq" id="WP_354599559.1">
    <property type="nucleotide sequence ID" value="NZ_JBEWZI010000002.1"/>
</dbReference>
<dbReference type="Pfam" id="PF04340">
    <property type="entry name" value="DUF484"/>
    <property type="match status" value="1"/>
</dbReference>
<accession>A0ABV2TGP9</accession>
<protein>
    <submittedName>
        <fullName evidence="1">DUF484 family protein</fullName>
    </submittedName>
</protein>
<dbReference type="PANTHER" id="PTHR38765:SF1">
    <property type="entry name" value="DUF484 DOMAIN-CONTAINING PROTEIN"/>
    <property type="match status" value="1"/>
</dbReference>
<dbReference type="PANTHER" id="PTHR38765">
    <property type="entry name" value="DUF484 DOMAIN-CONTAINING PROTEIN"/>
    <property type="match status" value="1"/>
</dbReference>
<evidence type="ECO:0000313" key="1">
    <source>
        <dbReference type="EMBL" id="MET7013102.1"/>
    </source>
</evidence>
<organism evidence="1 2">
    <name type="scientific">Uliginosibacterium flavum</name>
    <dbReference type="NCBI Taxonomy" id="1396831"/>
    <lineage>
        <taxon>Bacteria</taxon>
        <taxon>Pseudomonadati</taxon>
        <taxon>Pseudomonadota</taxon>
        <taxon>Betaproteobacteria</taxon>
        <taxon>Rhodocyclales</taxon>
        <taxon>Zoogloeaceae</taxon>
        <taxon>Uliginosibacterium</taxon>
    </lineage>
</organism>
<dbReference type="InterPro" id="IPR007435">
    <property type="entry name" value="DUF484"/>
</dbReference>
<dbReference type="InterPro" id="IPR029016">
    <property type="entry name" value="GAF-like_dom_sf"/>
</dbReference>
<evidence type="ECO:0000313" key="2">
    <source>
        <dbReference type="Proteomes" id="UP001549691"/>
    </source>
</evidence>
<sequence>MHAQEIIAFFNAHPEFFDEHPEMLNQLTVPHPLNGQAISLTERQLLTLREKLAQVQGKLAELVSFGEENDVIAEKVHRLTLSLLLAEDFESVNFAVYNHLQEDFAVPHVALRIWNSILKRPVPEFIEVSEELRFYAADLRQPYCGPAAQHGEILTWFGEAADHLRSMALIPLRRDAQIFGMLALGSEDPQRFFPEMGTMYVERIGDMVGAAVLKQIG</sequence>
<keyword evidence="2" id="KW-1185">Reference proteome</keyword>
<gene>
    <name evidence="1" type="ORF">ABXR19_02795</name>
</gene>
<dbReference type="Proteomes" id="UP001549691">
    <property type="component" value="Unassembled WGS sequence"/>
</dbReference>
<dbReference type="EMBL" id="JBEWZI010000002">
    <property type="protein sequence ID" value="MET7013102.1"/>
    <property type="molecule type" value="Genomic_DNA"/>
</dbReference>
<name>A0ABV2TGP9_9RHOO</name>
<comment type="caution">
    <text evidence="1">The sequence shown here is derived from an EMBL/GenBank/DDBJ whole genome shotgun (WGS) entry which is preliminary data.</text>
</comment>
<reference evidence="1 2" key="1">
    <citation type="submission" date="2024-07" db="EMBL/GenBank/DDBJ databases">
        <title>Uliginosibacterium flavum JJ3220;KACC:17644.</title>
        <authorList>
            <person name="Kim M.K."/>
        </authorList>
    </citation>
    <scope>NUCLEOTIDE SEQUENCE [LARGE SCALE GENOMIC DNA]</scope>
    <source>
        <strain evidence="1 2">KACC:17644</strain>
    </source>
</reference>
<dbReference type="Gene3D" id="3.30.450.40">
    <property type="match status" value="1"/>
</dbReference>
<proteinExistence type="predicted"/>